<evidence type="ECO:0000256" key="1">
    <source>
        <dbReference type="SAM" id="MobiDB-lite"/>
    </source>
</evidence>
<sequence>MGSKGQEDLCTSGIGGGGGASACRGGRAGAGSNGRYSDFAAGGWGCSRSSAPGDQSGEVSWCLFRPLYRLPFGLILKP</sequence>
<keyword evidence="3" id="KW-1185">Reference proteome</keyword>
<comment type="caution">
    <text evidence="2">The sequence shown here is derived from an EMBL/GenBank/DDBJ whole genome shotgun (WGS) entry which is preliminary data.</text>
</comment>
<reference evidence="2 3" key="1">
    <citation type="journal article" date="2023" name="Plants (Basel)">
        <title>Bridging the Gap: Combining Genomics and Transcriptomics Approaches to Understand Stylosanthes scabra, an Orphan Legume from the Brazilian Caatinga.</title>
        <authorList>
            <person name="Ferreira-Neto J.R.C."/>
            <person name="da Silva M.D."/>
            <person name="Binneck E."/>
            <person name="de Melo N.F."/>
            <person name="da Silva R.H."/>
            <person name="de Melo A.L.T.M."/>
            <person name="Pandolfi V."/>
            <person name="Bustamante F.O."/>
            <person name="Brasileiro-Vidal A.C."/>
            <person name="Benko-Iseppon A.M."/>
        </authorList>
    </citation>
    <scope>NUCLEOTIDE SEQUENCE [LARGE SCALE GENOMIC DNA]</scope>
    <source>
        <tissue evidence="2">Leaves</tissue>
    </source>
</reference>
<organism evidence="2 3">
    <name type="scientific">Stylosanthes scabra</name>
    <dbReference type="NCBI Taxonomy" id="79078"/>
    <lineage>
        <taxon>Eukaryota</taxon>
        <taxon>Viridiplantae</taxon>
        <taxon>Streptophyta</taxon>
        <taxon>Embryophyta</taxon>
        <taxon>Tracheophyta</taxon>
        <taxon>Spermatophyta</taxon>
        <taxon>Magnoliopsida</taxon>
        <taxon>eudicotyledons</taxon>
        <taxon>Gunneridae</taxon>
        <taxon>Pentapetalae</taxon>
        <taxon>rosids</taxon>
        <taxon>fabids</taxon>
        <taxon>Fabales</taxon>
        <taxon>Fabaceae</taxon>
        <taxon>Papilionoideae</taxon>
        <taxon>50 kb inversion clade</taxon>
        <taxon>dalbergioids sensu lato</taxon>
        <taxon>Dalbergieae</taxon>
        <taxon>Pterocarpus clade</taxon>
        <taxon>Stylosanthes</taxon>
    </lineage>
</organism>
<dbReference type="EMBL" id="JASCZI010151691">
    <property type="protein sequence ID" value="MED6174093.1"/>
    <property type="molecule type" value="Genomic_DNA"/>
</dbReference>
<dbReference type="Proteomes" id="UP001341840">
    <property type="component" value="Unassembled WGS sequence"/>
</dbReference>
<evidence type="ECO:0000313" key="3">
    <source>
        <dbReference type="Proteomes" id="UP001341840"/>
    </source>
</evidence>
<proteinExistence type="predicted"/>
<name>A0ABU6VQE0_9FABA</name>
<feature type="region of interest" description="Disordered" evidence="1">
    <location>
        <begin position="1"/>
        <end position="30"/>
    </location>
</feature>
<evidence type="ECO:0000313" key="2">
    <source>
        <dbReference type="EMBL" id="MED6174093.1"/>
    </source>
</evidence>
<accession>A0ABU6VQE0</accession>
<gene>
    <name evidence="2" type="ORF">PIB30_065620</name>
</gene>
<feature type="compositionally biased region" description="Gly residues" evidence="1">
    <location>
        <begin position="13"/>
        <end position="30"/>
    </location>
</feature>
<dbReference type="PROSITE" id="PS51257">
    <property type="entry name" value="PROKAR_LIPOPROTEIN"/>
    <property type="match status" value="1"/>
</dbReference>
<protein>
    <submittedName>
        <fullName evidence="2">Uncharacterized protein</fullName>
    </submittedName>
</protein>